<feature type="compositionally biased region" description="Polar residues" evidence="1">
    <location>
        <begin position="409"/>
        <end position="418"/>
    </location>
</feature>
<dbReference type="CDD" id="cd23659">
    <property type="entry name" value="USP_At3g01520-like"/>
    <property type="match status" value="1"/>
</dbReference>
<name>A0A9P8A740_MORAP</name>
<feature type="compositionally biased region" description="Low complexity" evidence="1">
    <location>
        <begin position="304"/>
        <end position="315"/>
    </location>
</feature>
<organism evidence="3 4">
    <name type="scientific">Mortierella alpina</name>
    <name type="common">Oleaginous fungus</name>
    <name type="synonym">Mortierella renispora</name>
    <dbReference type="NCBI Taxonomy" id="64518"/>
    <lineage>
        <taxon>Eukaryota</taxon>
        <taxon>Fungi</taxon>
        <taxon>Fungi incertae sedis</taxon>
        <taxon>Mucoromycota</taxon>
        <taxon>Mortierellomycotina</taxon>
        <taxon>Mortierellomycetes</taxon>
        <taxon>Mortierellales</taxon>
        <taxon>Mortierellaceae</taxon>
        <taxon>Mortierella</taxon>
    </lineage>
</organism>
<dbReference type="PANTHER" id="PTHR47815">
    <property type="entry name" value="UNIVERSAL STRESS PROTEIN A FAMILY PROTEIN C25B2.10"/>
    <property type="match status" value="1"/>
</dbReference>
<feature type="region of interest" description="Disordered" evidence="1">
    <location>
        <begin position="302"/>
        <end position="341"/>
    </location>
</feature>
<dbReference type="InterPro" id="IPR006015">
    <property type="entry name" value="Universal_stress_UspA"/>
</dbReference>
<dbReference type="InterPro" id="IPR006016">
    <property type="entry name" value="UspA"/>
</dbReference>
<proteinExistence type="predicted"/>
<reference evidence="3" key="1">
    <citation type="submission" date="2021-07" db="EMBL/GenBank/DDBJ databases">
        <title>Draft genome of Mortierella alpina, strain LL118, isolated from an aspen leaf litter sample.</title>
        <authorList>
            <person name="Yang S."/>
            <person name="Vinatzer B.A."/>
        </authorList>
    </citation>
    <scope>NUCLEOTIDE SEQUENCE</scope>
    <source>
        <strain evidence="3">LL118</strain>
    </source>
</reference>
<sequence length="458" mass="48841">MIISTPKIGDLNDANTLTMSNTLANAQITADFSYNKPANTRPRSTSASIASATTTPITSENASQPRQRRASTAVDGYVARVGFDTLGCDDTAEYAFTLQAKTDGWRRTKTSRTFLVGTDLNDYSAHALQWVMENMVENGDEIVALRVVPIELRDSLSKTGIPSFQGQESAARSEANNIMSTIRDRNLSGKEISIVVEYMVGNVRDTIQHMIKLYQPDMLVVGTRGRSSVKGFLLGSVSRYCLHHSPVPVIVVRPERKLNKSKNKAKGIFRRRSSVPVGNEIGYQSHSTQSIHNLSTSDFDFKSTHSVSSGSTGSTLFPSATIHAGESFPGQRASPAQRSRPLSSLFAPMQASTTTSATVAPASTSVHASATATATATATAPPTSVTIAPTQARSPAPPPPDGVLKMKKSLTTDGSTSKGRGFGKPGGFLSGSSILGPLMGRGDKDKDKDKAKKRNSQA</sequence>
<dbReference type="PANTHER" id="PTHR47815:SF1">
    <property type="entry name" value="UNIVERSAL STRESS PROTEIN A FAMILY PROTEIN C25B2.10"/>
    <property type="match status" value="1"/>
</dbReference>
<feature type="region of interest" description="Disordered" evidence="1">
    <location>
        <begin position="34"/>
        <end position="71"/>
    </location>
</feature>
<comment type="caution">
    <text evidence="3">The sequence shown here is derived from an EMBL/GenBank/DDBJ whole genome shotgun (WGS) entry which is preliminary data.</text>
</comment>
<dbReference type="Pfam" id="PF00582">
    <property type="entry name" value="Usp"/>
    <property type="match status" value="1"/>
</dbReference>
<protein>
    <recommendedName>
        <fullName evidence="2">UspA domain-containing protein</fullName>
    </recommendedName>
</protein>
<evidence type="ECO:0000313" key="3">
    <source>
        <dbReference type="EMBL" id="KAG9323636.1"/>
    </source>
</evidence>
<feature type="region of interest" description="Disordered" evidence="1">
    <location>
        <begin position="373"/>
        <end position="458"/>
    </location>
</feature>
<feature type="compositionally biased region" description="Basic and acidic residues" evidence="1">
    <location>
        <begin position="441"/>
        <end position="450"/>
    </location>
</feature>
<feature type="compositionally biased region" description="Low complexity" evidence="1">
    <location>
        <begin position="40"/>
        <end position="59"/>
    </location>
</feature>
<evidence type="ECO:0000313" key="4">
    <source>
        <dbReference type="Proteomes" id="UP000717515"/>
    </source>
</evidence>
<dbReference type="Proteomes" id="UP000717515">
    <property type="component" value="Unassembled WGS sequence"/>
</dbReference>
<gene>
    <name evidence="3" type="ORF">KVV02_000579</name>
</gene>
<evidence type="ECO:0000259" key="2">
    <source>
        <dbReference type="Pfam" id="PF00582"/>
    </source>
</evidence>
<dbReference type="EMBL" id="JAIFTL010000093">
    <property type="protein sequence ID" value="KAG9323636.1"/>
    <property type="molecule type" value="Genomic_DNA"/>
</dbReference>
<accession>A0A9P8A740</accession>
<feature type="domain" description="UspA" evidence="2">
    <location>
        <begin position="112"/>
        <end position="253"/>
    </location>
</feature>
<feature type="compositionally biased region" description="Gly residues" evidence="1">
    <location>
        <begin position="420"/>
        <end position="429"/>
    </location>
</feature>
<dbReference type="Gene3D" id="3.40.50.620">
    <property type="entry name" value="HUPs"/>
    <property type="match status" value="1"/>
</dbReference>
<feature type="compositionally biased region" description="Low complexity" evidence="1">
    <location>
        <begin position="373"/>
        <end position="394"/>
    </location>
</feature>
<dbReference type="SUPFAM" id="SSF52402">
    <property type="entry name" value="Adenine nucleotide alpha hydrolases-like"/>
    <property type="match status" value="1"/>
</dbReference>
<dbReference type="InterPro" id="IPR014729">
    <property type="entry name" value="Rossmann-like_a/b/a_fold"/>
</dbReference>
<dbReference type="PRINTS" id="PR01438">
    <property type="entry name" value="UNVRSLSTRESS"/>
</dbReference>
<evidence type="ECO:0000256" key="1">
    <source>
        <dbReference type="SAM" id="MobiDB-lite"/>
    </source>
</evidence>
<dbReference type="AlphaFoldDB" id="A0A9P8A740"/>